<sequence length="838" mass="94314">MRRSLVLLLLLQAVAVLGSHDQQVLSEERSPEPVDPTSNDRHNRHAQFEWDVEEATPPIRQPGADLVDEALAHLRKIPDTQHRRRRRSSGLVGQLFDFTIKSLFTWNVPAAPQASPIVTRGPLHDAVELLQQASQQNNSDALYILAEMNFYRNYSHPRDLSTAFSYYDKLATVHGNTTAQFMLGFYYSTGIGNVVPRNQAKAMLYYTFAAARGDTRAEMALGFRHHAAIGTPKNCELAAKYYKRVADKAVGWFRSGPPGGMSWVQESWRIADDNGGAYGRGASAASSGLNAIKINLHSHSNAAIDDVIEYLDLLSQKGDSQSSLDLGRIYYEGQRRQERNMELAKKYFFIVAKRYWKKDGRVLENYKAGSERIVARAAGYIGRMYLRGEGLEQSYEKAKMWFERGRSLGDASSMHGLGLMLLHGHGVQKNIALATELFKAAAEDYAPAQVELAVLYLDQGGPEDVRVANNYFELAARYGLIEAHYYLAELIFHGVGRDKSCGMALQYYKGVVEKAEPLVSSWGAANLAYEEGDYETALLHYLIMAEQGYERAQNNVAHLLDPDQSRLALDQRVAKSLHLPLLAGRPSSSSPLMQDPSTALIYWTRSSRQGNVDSLVKMGDYYFYGIGTEPDFNKAVQCYTGAADYSQSAQALYNLGWMHENGVGLTQDYHLAKRYYDQALEVNQEAYLPVTLSLLKLRLRSAWNTFTHGPIHSIQDDPKPKKDWSLAEWITNFIQDDTNYYEDSLYDDIFDDTIGDRQHGLDEDSGLELLFIFGISMALVGLLYYRQFRQQQNRRQQDEERRRQNNGAAGDQGELDEGVFPRANDPEFANWVAGGIGH</sequence>
<evidence type="ECO:0000256" key="1">
    <source>
        <dbReference type="ARBA" id="ARBA00038101"/>
    </source>
</evidence>
<dbReference type="GO" id="GO:0016874">
    <property type="term" value="F:ligase activity"/>
    <property type="evidence" value="ECO:0007669"/>
    <property type="project" value="UniProtKB-KW"/>
</dbReference>
<accession>A0A084G4W5</accession>
<evidence type="ECO:0000313" key="5">
    <source>
        <dbReference type="EMBL" id="KEZ42377.1"/>
    </source>
</evidence>
<dbReference type="InterPro" id="IPR006597">
    <property type="entry name" value="Sel1-like"/>
</dbReference>
<dbReference type="Gene3D" id="1.25.40.10">
    <property type="entry name" value="Tetratricopeptide repeat domain"/>
    <property type="match status" value="4"/>
</dbReference>
<feature type="region of interest" description="Disordered" evidence="2">
    <location>
        <begin position="794"/>
        <end position="822"/>
    </location>
</feature>
<evidence type="ECO:0000256" key="4">
    <source>
        <dbReference type="SAM" id="SignalP"/>
    </source>
</evidence>
<dbReference type="GeneID" id="27724628"/>
<evidence type="ECO:0000256" key="3">
    <source>
        <dbReference type="SAM" id="Phobius"/>
    </source>
</evidence>
<keyword evidence="3" id="KW-0472">Membrane</keyword>
<feature type="chain" id="PRO_5001775427" evidence="4">
    <location>
        <begin position="19"/>
        <end position="838"/>
    </location>
</feature>
<keyword evidence="4" id="KW-0732">Signal</keyword>
<keyword evidence="6" id="KW-1185">Reference proteome</keyword>
<feature type="region of interest" description="Disordered" evidence="2">
    <location>
        <begin position="21"/>
        <end position="42"/>
    </location>
</feature>
<dbReference type="InterPro" id="IPR050767">
    <property type="entry name" value="Sel1_AlgK"/>
</dbReference>
<dbReference type="PANTHER" id="PTHR11102">
    <property type="entry name" value="SEL-1-LIKE PROTEIN"/>
    <property type="match status" value="1"/>
</dbReference>
<dbReference type="GO" id="GO:0005789">
    <property type="term" value="C:endoplasmic reticulum membrane"/>
    <property type="evidence" value="ECO:0007669"/>
    <property type="project" value="TreeGrafter"/>
</dbReference>
<evidence type="ECO:0000313" key="6">
    <source>
        <dbReference type="Proteomes" id="UP000028545"/>
    </source>
</evidence>
<evidence type="ECO:0000256" key="2">
    <source>
        <dbReference type="SAM" id="MobiDB-lite"/>
    </source>
</evidence>
<dbReference type="InterPro" id="IPR011990">
    <property type="entry name" value="TPR-like_helical_dom_sf"/>
</dbReference>
<protein>
    <submittedName>
        <fullName evidence="5">Ubiquitin-protein ligase sel1</fullName>
    </submittedName>
</protein>
<name>A0A084G4W5_PSEDA</name>
<comment type="caution">
    <text evidence="5">The sequence shown here is derived from an EMBL/GenBank/DDBJ whole genome shotgun (WGS) entry which is preliminary data.</text>
</comment>
<keyword evidence="3" id="KW-1133">Transmembrane helix</keyword>
<dbReference type="RefSeq" id="XP_016642176.1">
    <property type="nucleotide sequence ID" value="XM_016787861.1"/>
</dbReference>
<dbReference type="PANTHER" id="PTHR11102:SF147">
    <property type="entry name" value="SEL1L ADAPTOR SUBUNIT OF ERAD E3 UBIQUITIN LIGASE"/>
    <property type="match status" value="1"/>
</dbReference>
<comment type="similarity">
    <text evidence="1">Belongs to the sel-1 family.</text>
</comment>
<dbReference type="VEuPathDB" id="FungiDB:SAPIO_CDS5556"/>
<dbReference type="GO" id="GO:0036503">
    <property type="term" value="P:ERAD pathway"/>
    <property type="evidence" value="ECO:0007669"/>
    <property type="project" value="TreeGrafter"/>
</dbReference>
<proteinExistence type="inferred from homology"/>
<dbReference type="AlphaFoldDB" id="A0A084G4W5"/>
<feature type="signal peptide" evidence="4">
    <location>
        <begin position="1"/>
        <end position="18"/>
    </location>
</feature>
<reference evidence="5 6" key="1">
    <citation type="journal article" date="2014" name="Genome Announc.">
        <title>Draft genome sequence of the pathogenic fungus Scedosporium apiospermum.</title>
        <authorList>
            <person name="Vandeputte P."/>
            <person name="Ghamrawi S."/>
            <person name="Rechenmann M."/>
            <person name="Iltis A."/>
            <person name="Giraud S."/>
            <person name="Fleury M."/>
            <person name="Thornton C."/>
            <person name="Delhaes L."/>
            <person name="Meyer W."/>
            <person name="Papon N."/>
            <person name="Bouchara J.P."/>
        </authorList>
    </citation>
    <scope>NUCLEOTIDE SEQUENCE [LARGE SCALE GENOMIC DNA]</scope>
    <source>
        <strain evidence="5 6">IHEM 14462</strain>
    </source>
</reference>
<gene>
    <name evidence="5" type="ORF">SAPIO_CDS5556</name>
</gene>
<dbReference type="Proteomes" id="UP000028545">
    <property type="component" value="Unassembled WGS sequence"/>
</dbReference>
<organism evidence="5 6">
    <name type="scientific">Pseudallescheria apiosperma</name>
    <name type="common">Scedosporium apiospermum</name>
    <dbReference type="NCBI Taxonomy" id="563466"/>
    <lineage>
        <taxon>Eukaryota</taxon>
        <taxon>Fungi</taxon>
        <taxon>Dikarya</taxon>
        <taxon>Ascomycota</taxon>
        <taxon>Pezizomycotina</taxon>
        <taxon>Sordariomycetes</taxon>
        <taxon>Hypocreomycetidae</taxon>
        <taxon>Microascales</taxon>
        <taxon>Microascaceae</taxon>
        <taxon>Scedosporium</taxon>
    </lineage>
</organism>
<dbReference type="SMART" id="SM00671">
    <property type="entry name" value="SEL1"/>
    <property type="match status" value="11"/>
</dbReference>
<dbReference type="EMBL" id="JOWA01000099">
    <property type="protein sequence ID" value="KEZ42377.1"/>
    <property type="molecule type" value="Genomic_DNA"/>
</dbReference>
<dbReference type="OMA" id="MDLQARK"/>
<dbReference type="KEGG" id="sapo:SAPIO_CDS5556"/>
<keyword evidence="3" id="KW-0812">Transmembrane</keyword>
<dbReference type="HOGENOM" id="CLU_007931_0_0_1"/>
<feature type="transmembrane region" description="Helical" evidence="3">
    <location>
        <begin position="766"/>
        <end position="785"/>
    </location>
</feature>
<dbReference type="OrthoDB" id="27934at2759"/>
<dbReference type="Pfam" id="PF08238">
    <property type="entry name" value="Sel1"/>
    <property type="match status" value="12"/>
</dbReference>
<dbReference type="SUPFAM" id="SSF81901">
    <property type="entry name" value="HCP-like"/>
    <property type="match status" value="3"/>
</dbReference>
<keyword evidence="5" id="KW-0436">Ligase</keyword>